<dbReference type="AlphaFoldDB" id="A0AAU7VI83"/>
<evidence type="ECO:0000259" key="2">
    <source>
        <dbReference type="Pfam" id="PF13439"/>
    </source>
</evidence>
<dbReference type="RefSeq" id="WP_350342381.1">
    <property type="nucleotide sequence ID" value="NZ_CP158367.1"/>
</dbReference>
<keyword evidence="3" id="KW-0808">Transferase</keyword>
<feature type="domain" description="Glycosyltransferase subfamily 4-like N-terminal" evidence="2">
    <location>
        <begin position="15"/>
        <end position="174"/>
    </location>
</feature>
<dbReference type="PANTHER" id="PTHR12526:SF630">
    <property type="entry name" value="GLYCOSYLTRANSFERASE"/>
    <property type="match status" value="1"/>
</dbReference>
<protein>
    <submittedName>
        <fullName evidence="3">Glycosyltransferase</fullName>
        <ecNumber evidence="3">2.4.-.-</ecNumber>
    </submittedName>
</protein>
<dbReference type="EMBL" id="CP158367">
    <property type="protein sequence ID" value="XBX73619.1"/>
    <property type="molecule type" value="Genomic_DNA"/>
</dbReference>
<keyword evidence="3" id="KW-0328">Glycosyltransferase</keyword>
<dbReference type="Pfam" id="PF13439">
    <property type="entry name" value="Glyco_transf_4"/>
    <property type="match status" value="1"/>
</dbReference>
<sequence>MKELITLYIPSLNLGGIAKNTIRLAKGLIAMGYDVDVVVVNYKGEYVKDLPSEINIVNLNSKKAMFSIPKLVSYLRRKRPKALISANDYTNIIAIIAKKLSAVKCKLIISVRTNVTTHCKNAKSIKERLLVPLLIKKAYPLSDYIVSVSKGVQEDLVSNFNIPENKSVVIYNPIFDESILEKKLEEPNHIWFGKANTILLSAGRLTQQKDYPTLIKAFAEFRKTENSKSVKLIILGEGPERDNLQKLINKLNLTGDVDLLGYVSNPYSYMGKADLFVLPSKWEGFGNVLVEALSCGVNVITTNCPSGPMEIINYGEFGTFVPVGDYKKMSDKIKDTLNNSPKISAETLVKRGKEFSISKTASEYLELVNG</sequence>
<proteinExistence type="predicted"/>
<dbReference type="SUPFAM" id="SSF53756">
    <property type="entry name" value="UDP-Glycosyltransferase/glycogen phosphorylase"/>
    <property type="match status" value="1"/>
</dbReference>
<feature type="domain" description="Glycosyl transferase family 1" evidence="1">
    <location>
        <begin position="196"/>
        <end position="354"/>
    </location>
</feature>
<dbReference type="InterPro" id="IPR028098">
    <property type="entry name" value="Glyco_trans_4-like_N"/>
</dbReference>
<reference evidence="3" key="1">
    <citation type="journal article" date="2013" name="Extremophiles">
        <title>Proteinivorax tanatarense gen. nov., sp. nov., an anaerobic, haloalkaliphilic, proteolytic bacterium isolated from a decaying algal bloom, and proposal of Proteinivoraceae fam. nov.</title>
        <authorList>
            <person name="Kevbrin V."/>
            <person name="Boltyanskaya Y."/>
            <person name="Zhilina T."/>
            <person name="Kolganova T."/>
            <person name="Lavrentjeva E."/>
            <person name="Kuznetsov B."/>
        </authorList>
    </citation>
    <scope>NUCLEOTIDE SEQUENCE</scope>
    <source>
        <strain evidence="3">Z-910T</strain>
    </source>
</reference>
<dbReference type="Pfam" id="PF00534">
    <property type="entry name" value="Glycos_transf_1"/>
    <property type="match status" value="1"/>
</dbReference>
<evidence type="ECO:0000313" key="3">
    <source>
        <dbReference type="EMBL" id="XBX73619.1"/>
    </source>
</evidence>
<dbReference type="CDD" id="cd03811">
    <property type="entry name" value="GT4_GT28_WabH-like"/>
    <property type="match status" value="1"/>
</dbReference>
<dbReference type="PANTHER" id="PTHR12526">
    <property type="entry name" value="GLYCOSYLTRANSFERASE"/>
    <property type="match status" value="1"/>
</dbReference>
<evidence type="ECO:0000259" key="1">
    <source>
        <dbReference type="Pfam" id="PF00534"/>
    </source>
</evidence>
<name>A0AAU7VI83_9FIRM</name>
<organism evidence="3">
    <name type="scientific">Proteinivorax tanatarense</name>
    <dbReference type="NCBI Taxonomy" id="1260629"/>
    <lineage>
        <taxon>Bacteria</taxon>
        <taxon>Bacillati</taxon>
        <taxon>Bacillota</taxon>
        <taxon>Clostridia</taxon>
        <taxon>Eubacteriales</taxon>
        <taxon>Proteinivoracaceae</taxon>
        <taxon>Proteinivorax</taxon>
    </lineage>
</organism>
<gene>
    <name evidence="3" type="ORF">PRVXT_001611</name>
</gene>
<dbReference type="EC" id="2.4.-.-" evidence="3"/>
<dbReference type="Gene3D" id="3.40.50.2000">
    <property type="entry name" value="Glycogen Phosphorylase B"/>
    <property type="match status" value="2"/>
</dbReference>
<dbReference type="GO" id="GO:0016757">
    <property type="term" value="F:glycosyltransferase activity"/>
    <property type="evidence" value="ECO:0007669"/>
    <property type="project" value="UniProtKB-KW"/>
</dbReference>
<accession>A0AAU7VI83</accession>
<dbReference type="InterPro" id="IPR001296">
    <property type="entry name" value="Glyco_trans_1"/>
</dbReference>
<reference evidence="3" key="2">
    <citation type="submission" date="2024-06" db="EMBL/GenBank/DDBJ databases">
        <authorList>
            <person name="Petrova K.O."/>
            <person name="Toshchakov S.V."/>
            <person name="Boltjanskaja Y.V."/>
            <person name="Kevbrin V."/>
        </authorList>
    </citation>
    <scope>NUCLEOTIDE SEQUENCE</scope>
    <source>
        <strain evidence="3">Z-910T</strain>
    </source>
</reference>